<dbReference type="Pfam" id="PF21530">
    <property type="entry name" value="Pif1_2B_dom"/>
    <property type="match status" value="1"/>
</dbReference>
<name>A0ABD2KYG6_9BILA</name>
<evidence type="ECO:0000259" key="2">
    <source>
        <dbReference type="Pfam" id="PF21530"/>
    </source>
</evidence>
<dbReference type="PANTHER" id="PTHR10492">
    <property type="match status" value="1"/>
</dbReference>
<dbReference type="AlphaFoldDB" id="A0ABD2KYG6"/>
<feature type="domain" description="DNA helicase Pif1-like 2B" evidence="2">
    <location>
        <begin position="52"/>
        <end position="97"/>
    </location>
</feature>
<dbReference type="SUPFAM" id="SSF52540">
    <property type="entry name" value="P-loop containing nucleoside triphosphate hydrolases"/>
    <property type="match status" value="1"/>
</dbReference>
<keyword evidence="4" id="KW-1185">Reference proteome</keyword>
<gene>
    <name evidence="3" type="ORF">niasHT_012886</name>
</gene>
<accession>A0ABD2KYG6</accession>
<sequence length="287" mass="32694">MAKSAILAPKNVDVSEMNNRVLDMLPGEEFVYKSIDLAQDENRQRVDEYLDEYLNALNPSGFPRHKLRLKKNAIVLLMRNLNIEMGLCNGSRMKVEEMHPNLIMCKILTGDKAGQTVYIPRITLCCSEEYPFDLHRHQFPLVLAFAMTINKAQDREEEASPRGRLMDQLWRQLILYDRAKWGAGEGRVGSSAGRTLVRKARDAGSKPARPIVFPSKASPLVHMFHGDPWRLPVHPAAAEAEKRKRRERIKLAWLALEVIESATFSRAAADAEKKKKMDEDVHKRGPE</sequence>
<evidence type="ECO:0000313" key="3">
    <source>
        <dbReference type="EMBL" id="KAL3107978.1"/>
    </source>
</evidence>
<evidence type="ECO:0000256" key="1">
    <source>
        <dbReference type="SAM" id="MobiDB-lite"/>
    </source>
</evidence>
<protein>
    <recommendedName>
        <fullName evidence="2">DNA helicase Pif1-like 2B domain-containing protein</fullName>
    </recommendedName>
</protein>
<comment type="caution">
    <text evidence="3">The sequence shown here is derived from an EMBL/GenBank/DDBJ whole genome shotgun (WGS) entry which is preliminary data.</text>
</comment>
<feature type="compositionally biased region" description="Basic and acidic residues" evidence="1">
    <location>
        <begin position="269"/>
        <end position="287"/>
    </location>
</feature>
<reference evidence="3 4" key="1">
    <citation type="submission" date="2024-10" db="EMBL/GenBank/DDBJ databases">
        <authorList>
            <person name="Kim D."/>
        </authorList>
    </citation>
    <scope>NUCLEOTIDE SEQUENCE [LARGE SCALE GENOMIC DNA]</scope>
    <source>
        <strain evidence="3">BH-2024</strain>
    </source>
</reference>
<dbReference type="EMBL" id="JBICBT010000602">
    <property type="protein sequence ID" value="KAL3107978.1"/>
    <property type="molecule type" value="Genomic_DNA"/>
</dbReference>
<proteinExistence type="predicted"/>
<dbReference type="Proteomes" id="UP001620626">
    <property type="component" value="Unassembled WGS sequence"/>
</dbReference>
<evidence type="ECO:0000313" key="4">
    <source>
        <dbReference type="Proteomes" id="UP001620626"/>
    </source>
</evidence>
<organism evidence="3 4">
    <name type="scientific">Heterodera trifolii</name>
    <dbReference type="NCBI Taxonomy" id="157864"/>
    <lineage>
        <taxon>Eukaryota</taxon>
        <taxon>Metazoa</taxon>
        <taxon>Ecdysozoa</taxon>
        <taxon>Nematoda</taxon>
        <taxon>Chromadorea</taxon>
        <taxon>Rhabditida</taxon>
        <taxon>Tylenchina</taxon>
        <taxon>Tylenchomorpha</taxon>
        <taxon>Tylenchoidea</taxon>
        <taxon>Heteroderidae</taxon>
        <taxon>Heteroderinae</taxon>
        <taxon>Heterodera</taxon>
    </lineage>
</organism>
<dbReference type="PANTHER" id="PTHR10492:SF57">
    <property type="entry name" value="ATP-DEPENDENT DNA HELICASE"/>
    <property type="match status" value="1"/>
</dbReference>
<feature type="region of interest" description="Disordered" evidence="1">
    <location>
        <begin position="267"/>
        <end position="287"/>
    </location>
</feature>
<dbReference type="InterPro" id="IPR027417">
    <property type="entry name" value="P-loop_NTPase"/>
</dbReference>
<dbReference type="InterPro" id="IPR049163">
    <property type="entry name" value="Pif1-like_2B_dom"/>
</dbReference>